<dbReference type="Pfam" id="PF03600">
    <property type="entry name" value="CitMHS"/>
    <property type="match status" value="1"/>
</dbReference>
<dbReference type="GeneID" id="68573593"/>
<feature type="transmembrane region" description="Helical" evidence="6">
    <location>
        <begin position="466"/>
        <end position="490"/>
    </location>
</feature>
<name>A0AAV3T2H1_9EURY</name>
<evidence type="ECO:0000256" key="1">
    <source>
        <dbReference type="ARBA" id="ARBA00004141"/>
    </source>
</evidence>
<evidence type="ECO:0000256" key="6">
    <source>
        <dbReference type="SAM" id="Phobius"/>
    </source>
</evidence>
<dbReference type="EMBL" id="BAAADU010000002">
    <property type="protein sequence ID" value="GAA0654257.1"/>
    <property type="molecule type" value="Genomic_DNA"/>
</dbReference>
<dbReference type="RefSeq" id="WP_227260495.1">
    <property type="nucleotide sequence ID" value="NZ_BAAADU010000002.1"/>
</dbReference>
<feature type="transmembrane region" description="Helical" evidence="6">
    <location>
        <begin position="122"/>
        <end position="152"/>
    </location>
</feature>
<dbReference type="PANTHER" id="PTHR10283:SF82">
    <property type="entry name" value="SOLUTE CARRIER FAMILY 13 MEMBER 2"/>
    <property type="match status" value="1"/>
</dbReference>
<dbReference type="GO" id="GO:0022857">
    <property type="term" value="F:transmembrane transporter activity"/>
    <property type="evidence" value="ECO:0007669"/>
    <property type="project" value="UniProtKB-ARBA"/>
</dbReference>
<evidence type="ECO:0000259" key="7">
    <source>
        <dbReference type="Pfam" id="PF03600"/>
    </source>
</evidence>
<feature type="domain" description="Citrate transporter-like" evidence="7">
    <location>
        <begin position="44"/>
        <end position="430"/>
    </location>
</feature>
<feature type="transmembrane region" description="Helical" evidence="6">
    <location>
        <begin position="339"/>
        <end position="358"/>
    </location>
</feature>
<keyword evidence="5 6" id="KW-0472">Membrane</keyword>
<dbReference type="Proteomes" id="UP001500194">
    <property type="component" value="Unassembled WGS sequence"/>
</dbReference>
<feature type="transmembrane region" description="Helical" evidence="6">
    <location>
        <begin position="307"/>
        <end position="327"/>
    </location>
</feature>
<feature type="transmembrane region" description="Helical" evidence="6">
    <location>
        <begin position="397"/>
        <end position="418"/>
    </location>
</feature>
<evidence type="ECO:0000313" key="9">
    <source>
        <dbReference type="Proteomes" id="UP001500194"/>
    </source>
</evidence>
<feature type="transmembrane region" description="Helical" evidence="6">
    <location>
        <begin position="38"/>
        <end position="67"/>
    </location>
</feature>
<feature type="transmembrane region" description="Helical" evidence="6">
    <location>
        <begin position="261"/>
        <end position="287"/>
    </location>
</feature>
<accession>A0AAV3T2H1</accession>
<dbReference type="InterPro" id="IPR031312">
    <property type="entry name" value="Na/sul_symport_CS"/>
</dbReference>
<organism evidence="8 9">
    <name type="scientific">Salarchaeum japonicum</name>
    <dbReference type="NCBI Taxonomy" id="555573"/>
    <lineage>
        <taxon>Archaea</taxon>
        <taxon>Methanobacteriati</taxon>
        <taxon>Methanobacteriota</taxon>
        <taxon>Stenosarchaea group</taxon>
        <taxon>Halobacteria</taxon>
        <taxon>Halobacteriales</taxon>
        <taxon>Halobacteriaceae</taxon>
    </lineage>
</organism>
<comment type="subcellular location">
    <subcellularLocation>
        <location evidence="1">Membrane</location>
        <topology evidence="1">Multi-pass membrane protein</topology>
    </subcellularLocation>
</comment>
<keyword evidence="9" id="KW-1185">Reference proteome</keyword>
<feature type="transmembrane region" description="Helical" evidence="6">
    <location>
        <begin position="205"/>
        <end position="231"/>
    </location>
</feature>
<dbReference type="AlphaFoldDB" id="A0AAV3T2H1"/>
<comment type="caution">
    <text evidence="8">The sequence shown here is derived from an EMBL/GenBank/DDBJ whole genome shotgun (WGS) entry which is preliminary data.</text>
</comment>
<dbReference type="PANTHER" id="PTHR10283">
    <property type="entry name" value="SOLUTE CARRIER FAMILY 13 MEMBER"/>
    <property type="match status" value="1"/>
</dbReference>
<evidence type="ECO:0000313" key="8">
    <source>
        <dbReference type="EMBL" id="GAA0654257.1"/>
    </source>
</evidence>
<feature type="transmembrane region" description="Helical" evidence="6">
    <location>
        <begin position="79"/>
        <end position="97"/>
    </location>
</feature>
<evidence type="ECO:0000256" key="3">
    <source>
        <dbReference type="ARBA" id="ARBA00022692"/>
    </source>
</evidence>
<feature type="transmembrane region" description="Helical" evidence="6">
    <location>
        <begin position="424"/>
        <end position="445"/>
    </location>
</feature>
<sequence length="491" mass="48957">MNQRNALTVLGALALTGLVAFGLSPEGLSTTGRYALATGVFAAVLWVTGALPLSVTALCVPVLLAGLGVSSLEGALSGFADPVVFLFLGTFVLAGALREHGIDRVVAFALLRRVGSTPRRTVFGVMLATGVLSMVISNTATAALMAPVALGIAESAGGGRNFRVGLLLGVAYAASVGGVATLIGTPPNAIVVGQLDELLGVSVSFADWLLVGVPLAAVSLPVVCVVLLAVFPPDLDADALAPADHPEAPALDSEGRRVAAVFALVAGLWVVGGLGFLLDGVLPAAWLVTVFGGTGESVLETLGHQGLLYYALVGLLAVPLLVLAGAADEGSLRNVDWPTLLLFGGGISLADALGETGATEWLAGALFGDLALPSIVLLLAVVALVTVALSELASNTATAAVMAPLLIGVGLAVGPAFGMPGPEAATYLAVGSAAAASFGFALPVATPPNAIVYGTGEVTRAEMLRAGVVLDLALVPVLTAVLTLVFGVVAF</sequence>
<dbReference type="InterPro" id="IPR004680">
    <property type="entry name" value="Cit_transptr-like_dom"/>
</dbReference>
<dbReference type="GO" id="GO:0005886">
    <property type="term" value="C:plasma membrane"/>
    <property type="evidence" value="ECO:0007669"/>
    <property type="project" value="TreeGrafter"/>
</dbReference>
<keyword evidence="2" id="KW-0813">Transport</keyword>
<evidence type="ECO:0000256" key="4">
    <source>
        <dbReference type="ARBA" id="ARBA00022989"/>
    </source>
</evidence>
<gene>
    <name evidence="8" type="ORF">GCM10009019_17290</name>
</gene>
<dbReference type="CDD" id="cd01115">
    <property type="entry name" value="SLC13_permease"/>
    <property type="match status" value="1"/>
</dbReference>
<proteinExistence type="predicted"/>
<evidence type="ECO:0000256" key="2">
    <source>
        <dbReference type="ARBA" id="ARBA00022448"/>
    </source>
</evidence>
<evidence type="ECO:0000256" key="5">
    <source>
        <dbReference type="ARBA" id="ARBA00023136"/>
    </source>
</evidence>
<reference evidence="8 9" key="1">
    <citation type="journal article" date="2019" name="Int. J. Syst. Evol. Microbiol.">
        <title>The Global Catalogue of Microorganisms (GCM) 10K type strain sequencing project: providing services to taxonomists for standard genome sequencing and annotation.</title>
        <authorList>
            <consortium name="The Broad Institute Genomics Platform"/>
            <consortium name="The Broad Institute Genome Sequencing Center for Infectious Disease"/>
            <person name="Wu L."/>
            <person name="Ma J."/>
        </authorList>
    </citation>
    <scope>NUCLEOTIDE SEQUENCE [LARGE SCALE GENOMIC DNA]</scope>
    <source>
        <strain evidence="8 9">JCM 16327</strain>
    </source>
</reference>
<protein>
    <submittedName>
        <fullName evidence="8">DASS family sodium-coupled anion symporter</fullName>
    </submittedName>
</protein>
<dbReference type="PROSITE" id="PS01271">
    <property type="entry name" value="NA_SULFATE"/>
    <property type="match status" value="1"/>
</dbReference>
<keyword evidence="4 6" id="KW-1133">Transmembrane helix</keyword>
<feature type="transmembrane region" description="Helical" evidence="6">
    <location>
        <begin position="370"/>
        <end position="390"/>
    </location>
</feature>
<keyword evidence="3 6" id="KW-0812">Transmembrane</keyword>
<feature type="transmembrane region" description="Helical" evidence="6">
    <location>
        <begin position="164"/>
        <end position="185"/>
    </location>
</feature>